<sequence>MPEAWGIEDGRVSGSLAYLAFFEDFVPVAPANDQYVICYAFLYMPEDSGDSGD</sequence>
<proteinExistence type="predicted"/>
<gene>
    <name evidence="1" type="ORF">ACFSJ3_11970</name>
</gene>
<evidence type="ECO:0000313" key="1">
    <source>
        <dbReference type="EMBL" id="MFD2096704.1"/>
    </source>
</evidence>
<reference evidence="2" key="1">
    <citation type="journal article" date="2019" name="Int. J. Syst. Evol. Microbiol.">
        <title>The Global Catalogue of Microorganisms (GCM) 10K type strain sequencing project: providing services to taxonomists for standard genome sequencing and annotation.</title>
        <authorList>
            <consortium name="The Broad Institute Genomics Platform"/>
            <consortium name="The Broad Institute Genome Sequencing Center for Infectious Disease"/>
            <person name="Wu L."/>
            <person name="Ma J."/>
        </authorList>
    </citation>
    <scope>NUCLEOTIDE SEQUENCE [LARGE SCALE GENOMIC DNA]</scope>
    <source>
        <strain evidence="2">CGMCC 1.10992</strain>
    </source>
</reference>
<accession>A0ABW4XPB3</accession>
<keyword evidence="2" id="KW-1185">Reference proteome</keyword>
<dbReference type="EMBL" id="JBHUHT010000012">
    <property type="protein sequence ID" value="MFD2096704.1"/>
    <property type="molecule type" value="Genomic_DNA"/>
</dbReference>
<dbReference type="RefSeq" id="WP_345338903.1">
    <property type="nucleotide sequence ID" value="NZ_BAABLI010000008.1"/>
</dbReference>
<organism evidence="1 2">
    <name type="scientific">Corallincola platygyrae</name>
    <dbReference type="NCBI Taxonomy" id="1193278"/>
    <lineage>
        <taxon>Bacteria</taxon>
        <taxon>Pseudomonadati</taxon>
        <taxon>Pseudomonadota</taxon>
        <taxon>Gammaproteobacteria</taxon>
        <taxon>Alteromonadales</taxon>
        <taxon>Psychromonadaceae</taxon>
        <taxon>Corallincola</taxon>
    </lineage>
</organism>
<evidence type="ECO:0000313" key="2">
    <source>
        <dbReference type="Proteomes" id="UP001597380"/>
    </source>
</evidence>
<name>A0ABW4XPB3_9GAMM</name>
<comment type="caution">
    <text evidence="1">The sequence shown here is derived from an EMBL/GenBank/DDBJ whole genome shotgun (WGS) entry which is preliminary data.</text>
</comment>
<protein>
    <submittedName>
        <fullName evidence="1">Uncharacterized protein</fullName>
    </submittedName>
</protein>
<dbReference type="Proteomes" id="UP001597380">
    <property type="component" value="Unassembled WGS sequence"/>
</dbReference>